<evidence type="ECO:0000256" key="3">
    <source>
        <dbReference type="ARBA" id="ARBA00023082"/>
    </source>
</evidence>
<evidence type="ECO:0000256" key="5">
    <source>
        <dbReference type="ARBA" id="ARBA00023163"/>
    </source>
</evidence>
<dbReference type="PANTHER" id="PTHR43133">
    <property type="entry name" value="RNA POLYMERASE ECF-TYPE SIGMA FACTO"/>
    <property type="match status" value="1"/>
</dbReference>
<organism evidence="8 9">
    <name type="scientific">Amycolatopsis rhabdoformis</name>
    <dbReference type="NCBI Taxonomy" id="1448059"/>
    <lineage>
        <taxon>Bacteria</taxon>
        <taxon>Bacillati</taxon>
        <taxon>Actinomycetota</taxon>
        <taxon>Actinomycetes</taxon>
        <taxon>Pseudonocardiales</taxon>
        <taxon>Pseudonocardiaceae</taxon>
        <taxon>Amycolatopsis</taxon>
    </lineage>
</organism>
<evidence type="ECO:0000259" key="7">
    <source>
        <dbReference type="Pfam" id="PF08281"/>
    </source>
</evidence>
<evidence type="ECO:0000259" key="6">
    <source>
        <dbReference type="Pfam" id="PF04542"/>
    </source>
</evidence>
<dbReference type="InterPro" id="IPR036388">
    <property type="entry name" value="WH-like_DNA-bd_sf"/>
</dbReference>
<dbReference type="InterPro" id="IPR039425">
    <property type="entry name" value="RNA_pol_sigma-70-like"/>
</dbReference>
<dbReference type="PANTHER" id="PTHR43133:SF50">
    <property type="entry name" value="ECF RNA POLYMERASE SIGMA FACTOR SIGM"/>
    <property type="match status" value="1"/>
</dbReference>
<dbReference type="InterPro" id="IPR014284">
    <property type="entry name" value="RNA_pol_sigma-70_dom"/>
</dbReference>
<keyword evidence="4" id="KW-0238">DNA-binding</keyword>
<dbReference type="InterPro" id="IPR007627">
    <property type="entry name" value="RNA_pol_sigma70_r2"/>
</dbReference>
<feature type="domain" description="RNA polymerase sigma-70 region 2" evidence="6">
    <location>
        <begin position="21"/>
        <end position="87"/>
    </location>
</feature>
<dbReference type="Gene3D" id="1.10.1740.10">
    <property type="match status" value="1"/>
</dbReference>
<gene>
    <name evidence="8" type="ORF">VSH64_37630</name>
</gene>
<dbReference type="Gene3D" id="1.10.10.10">
    <property type="entry name" value="Winged helix-like DNA-binding domain superfamily/Winged helix DNA-binding domain"/>
    <property type="match status" value="1"/>
</dbReference>
<feature type="domain" description="RNA polymerase sigma factor 70 region 4 type 2" evidence="7">
    <location>
        <begin position="113"/>
        <end position="164"/>
    </location>
</feature>
<dbReference type="CDD" id="cd06171">
    <property type="entry name" value="Sigma70_r4"/>
    <property type="match status" value="1"/>
</dbReference>
<dbReference type="Pfam" id="PF04542">
    <property type="entry name" value="Sigma70_r2"/>
    <property type="match status" value="1"/>
</dbReference>
<keyword evidence="5" id="KW-0804">Transcription</keyword>
<keyword evidence="3" id="KW-0731">Sigma factor</keyword>
<protein>
    <submittedName>
        <fullName evidence="8">Sigma-70 family RNA polymerase sigma factor</fullName>
    </submittedName>
</protein>
<dbReference type="NCBIfam" id="TIGR02937">
    <property type="entry name" value="sigma70-ECF"/>
    <property type="match status" value="1"/>
</dbReference>
<dbReference type="RefSeq" id="WP_326567511.1">
    <property type="nucleotide sequence ID" value="NZ_CP142149.1"/>
</dbReference>
<dbReference type="SUPFAM" id="SSF88659">
    <property type="entry name" value="Sigma3 and sigma4 domains of RNA polymerase sigma factors"/>
    <property type="match status" value="1"/>
</dbReference>
<comment type="similarity">
    <text evidence="1">Belongs to the sigma-70 factor family. ECF subfamily.</text>
</comment>
<dbReference type="InterPro" id="IPR013324">
    <property type="entry name" value="RNA_pol_sigma_r3/r4-like"/>
</dbReference>
<name>A0ABZ1I4F1_9PSEU</name>
<keyword evidence="2" id="KW-0805">Transcription regulation</keyword>
<dbReference type="InterPro" id="IPR013325">
    <property type="entry name" value="RNA_pol_sigma_r2"/>
</dbReference>
<dbReference type="EMBL" id="CP142149">
    <property type="protein sequence ID" value="WSE28510.1"/>
    <property type="molecule type" value="Genomic_DNA"/>
</dbReference>
<dbReference type="Proteomes" id="UP001330812">
    <property type="component" value="Chromosome"/>
</dbReference>
<evidence type="ECO:0000256" key="2">
    <source>
        <dbReference type="ARBA" id="ARBA00023015"/>
    </source>
</evidence>
<reference evidence="8 9" key="1">
    <citation type="journal article" date="2015" name="Int. J. Syst. Evol. Microbiol.">
        <title>Amycolatopsis rhabdoformis sp. nov., an actinomycete isolated from a tropical forest soil.</title>
        <authorList>
            <person name="Souza W.R."/>
            <person name="Silva R.E."/>
            <person name="Goodfellow M."/>
            <person name="Busarakam K."/>
            <person name="Figueiro F.S."/>
            <person name="Ferreira D."/>
            <person name="Rodrigues-Filho E."/>
            <person name="Moraes L.A.B."/>
            <person name="Zucchi T.D."/>
        </authorList>
    </citation>
    <scope>NUCLEOTIDE SEQUENCE [LARGE SCALE GENOMIC DNA]</scope>
    <source>
        <strain evidence="8 9">NCIMB 14900</strain>
    </source>
</reference>
<keyword evidence="9" id="KW-1185">Reference proteome</keyword>
<accession>A0ABZ1I4F1</accession>
<dbReference type="SUPFAM" id="SSF88946">
    <property type="entry name" value="Sigma2 domain of RNA polymerase sigma factors"/>
    <property type="match status" value="1"/>
</dbReference>
<dbReference type="InterPro" id="IPR013249">
    <property type="entry name" value="RNA_pol_sigma70_r4_t2"/>
</dbReference>
<sequence>MGRQVGKVVGVRGSAERFEVFVEQHYDELFRYALVLTGDRREAEDVVHDALLRLVKHVGRADIDHERAYARQALFRVFLARRDRRRRERLVPEAGADVAAVVDAFAVSAGRAEMAALLVQLPPRMRAVLAARFYLDLSEAETAQLLGCGVGTVKSSTARGLARLRELWEATHAPAAIGRGPR</sequence>
<evidence type="ECO:0000256" key="4">
    <source>
        <dbReference type="ARBA" id="ARBA00023125"/>
    </source>
</evidence>
<dbReference type="PROSITE" id="PS50096">
    <property type="entry name" value="IQ"/>
    <property type="match status" value="1"/>
</dbReference>
<evidence type="ECO:0000313" key="9">
    <source>
        <dbReference type="Proteomes" id="UP001330812"/>
    </source>
</evidence>
<proteinExistence type="inferred from homology"/>
<evidence type="ECO:0000256" key="1">
    <source>
        <dbReference type="ARBA" id="ARBA00010641"/>
    </source>
</evidence>
<dbReference type="Pfam" id="PF08281">
    <property type="entry name" value="Sigma70_r4_2"/>
    <property type="match status" value="1"/>
</dbReference>
<evidence type="ECO:0000313" key="8">
    <source>
        <dbReference type="EMBL" id="WSE28510.1"/>
    </source>
</evidence>